<protein>
    <submittedName>
        <fullName evidence="2">Uncharacterized membrane protein YjgN, DUF898 family</fullName>
    </submittedName>
</protein>
<feature type="transmembrane region" description="Helical" evidence="1">
    <location>
        <begin position="325"/>
        <end position="347"/>
    </location>
</feature>
<reference evidence="2 3" key="1">
    <citation type="submission" date="2016-10" db="EMBL/GenBank/DDBJ databases">
        <authorList>
            <person name="de Groot N.N."/>
        </authorList>
    </citation>
    <scope>NUCLEOTIDE SEQUENCE [LARGE SCALE GENOMIC DNA]</scope>
    <source>
        <strain evidence="2 3">DSM 15893</strain>
    </source>
</reference>
<keyword evidence="1" id="KW-0812">Transmembrane</keyword>
<feature type="transmembrane region" description="Helical" evidence="1">
    <location>
        <begin position="212"/>
        <end position="240"/>
    </location>
</feature>
<dbReference type="STRING" id="1121869.SAMN03084138_03140"/>
<name>A0A1I5T8B8_9GAMM</name>
<feature type="transmembrane region" description="Helical" evidence="1">
    <location>
        <begin position="159"/>
        <end position="180"/>
    </location>
</feature>
<dbReference type="Pfam" id="PF05987">
    <property type="entry name" value="DUF898"/>
    <property type="match status" value="1"/>
</dbReference>
<sequence>MENKMTFHGSGREYFGIWIVNILLSVLTLGIYSAWAKVRTKRYFYGNTELAGDRFEYHATPIQILIGRIVATIAVIIWFAVGQFFPIASMFLLVFGLLVMPWLLRNNARFNAKMTSFRNVRLNFTGTLLGAYGNILGRGAVFCFIIFVVAMIASAQISVGVTIGTILVGIAVLFVTYAWIIKGISSYFANGYGYGKLKFKAELSTGFFVRTYLWAILIGAITMIAVSIASALVTGIFVVFSDPSSWAGMDGFPDNFDPDNLTLDNLFAFAGVFVMLMVGYGLFFAAMLVVTAFIACRTRNHVFNQMQIEGMPDYRLGSNMDTTSYALLIITNFFLQVFTLGLARPWVKVRTARYVLSVTTVHGDLNELTAFDDQLDANSSIGDEVSQAFDLEIGIG</sequence>
<dbReference type="EMBL" id="FOWR01000024">
    <property type="protein sequence ID" value="SFP79285.1"/>
    <property type="molecule type" value="Genomic_DNA"/>
</dbReference>
<feature type="transmembrane region" description="Helical" evidence="1">
    <location>
        <begin position="87"/>
        <end position="104"/>
    </location>
</feature>
<dbReference type="GeneID" id="35870317"/>
<accession>A0A1I5T8B8</accession>
<proteinExistence type="predicted"/>
<dbReference type="InterPro" id="IPR010295">
    <property type="entry name" value="DUF898"/>
</dbReference>
<feature type="transmembrane region" description="Helical" evidence="1">
    <location>
        <begin position="124"/>
        <end position="153"/>
    </location>
</feature>
<dbReference type="RefSeq" id="WP_074927650.1">
    <property type="nucleotide sequence ID" value="NZ_FOWR01000024.1"/>
</dbReference>
<evidence type="ECO:0000313" key="3">
    <source>
        <dbReference type="Proteomes" id="UP000182692"/>
    </source>
</evidence>
<evidence type="ECO:0000256" key="1">
    <source>
        <dbReference type="SAM" id="Phobius"/>
    </source>
</evidence>
<dbReference type="Proteomes" id="UP000182692">
    <property type="component" value="Unassembled WGS sequence"/>
</dbReference>
<keyword evidence="1" id="KW-0472">Membrane</keyword>
<gene>
    <name evidence="2" type="ORF">SAMN03084138_03140</name>
</gene>
<keyword evidence="1" id="KW-1133">Transmembrane helix</keyword>
<dbReference type="OrthoDB" id="9765721at2"/>
<feature type="transmembrane region" description="Helical" evidence="1">
    <location>
        <begin position="15"/>
        <end position="35"/>
    </location>
</feature>
<evidence type="ECO:0000313" key="2">
    <source>
        <dbReference type="EMBL" id="SFP79285.1"/>
    </source>
</evidence>
<dbReference type="AlphaFoldDB" id="A0A1I5T8B8"/>
<organism evidence="2 3">
    <name type="scientific">Enterovibrio norvegicus DSM 15893</name>
    <dbReference type="NCBI Taxonomy" id="1121869"/>
    <lineage>
        <taxon>Bacteria</taxon>
        <taxon>Pseudomonadati</taxon>
        <taxon>Pseudomonadota</taxon>
        <taxon>Gammaproteobacteria</taxon>
        <taxon>Vibrionales</taxon>
        <taxon>Vibrionaceae</taxon>
        <taxon>Enterovibrio</taxon>
    </lineage>
</organism>
<feature type="transmembrane region" description="Helical" evidence="1">
    <location>
        <begin position="64"/>
        <end position="81"/>
    </location>
</feature>
<feature type="transmembrane region" description="Helical" evidence="1">
    <location>
        <begin position="266"/>
        <end position="296"/>
    </location>
</feature>